<dbReference type="AlphaFoldDB" id="A0A2G9QM57"/>
<accession>A0A2G9QM57</accession>
<dbReference type="Proteomes" id="UP000228934">
    <property type="component" value="Unassembled WGS sequence"/>
</dbReference>
<evidence type="ECO:0000259" key="2">
    <source>
        <dbReference type="PROSITE" id="PS50041"/>
    </source>
</evidence>
<protein>
    <recommendedName>
        <fullName evidence="2">C-type lectin domain-containing protein</fullName>
    </recommendedName>
</protein>
<dbReference type="InterPro" id="IPR016186">
    <property type="entry name" value="C-type_lectin-like/link_sf"/>
</dbReference>
<dbReference type="EMBL" id="KV943986">
    <property type="protein sequence ID" value="PIO16700.1"/>
    <property type="molecule type" value="Genomic_DNA"/>
</dbReference>
<dbReference type="InterPro" id="IPR018378">
    <property type="entry name" value="C-type_lectin_CS"/>
</dbReference>
<dbReference type="InterPro" id="IPR016187">
    <property type="entry name" value="CTDL_fold"/>
</dbReference>
<feature type="non-terminal residue" evidence="3">
    <location>
        <position position="1"/>
    </location>
</feature>
<sequence length="108" mass="12513">DSSDPLCSKRWMQYGLSCYFISLSPRPWNVSKKDCEDMGAHLIVINSEGEMFSECIFRFWEKDQPDDWTGHGYGGGEDCAVLRPSSNEWNDGHCSPNFWYVCEKKIIF</sequence>
<evidence type="ECO:0000256" key="1">
    <source>
        <dbReference type="ARBA" id="ARBA00023157"/>
    </source>
</evidence>
<evidence type="ECO:0000313" key="3">
    <source>
        <dbReference type="EMBL" id="PIO16700.1"/>
    </source>
</evidence>
<gene>
    <name evidence="3" type="ORF">AB205_0008070</name>
</gene>
<dbReference type="InterPro" id="IPR050111">
    <property type="entry name" value="C-type_lectin/snaclec_domain"/>
</dbReference>
<dbReference type="Gene3D" id="3.10.100.10">
    <property type="entry name" value="Mannose-Binding Protein A, subunit A"/>
    <property type="match status" value="2"/>
</dbReference>
<dbReference type="OrthoDB" id="2142683at2759"/>
<proteinExistence type="predicted"/>
<organism evidence="3 4">
    <name type="scientific">Aquarana catesbeiana</name>
    <name type="common">American bullfrog</name>
    <name type="synonym">Rana catesbeiana</name>
    <dbReference type="NCBI Taxonomy" id="8400"/>
    <lineage>
        <taxon>Eukaryota</taxon>
        <taxon>Metazoa</taxon>
        <taxon>Chordata</taxon>
        <taxon>Craniata</taxon>
        <taxon>Vertebrata</taxon>
        <taxon>Euteleostomi</taxon>
        <taxon>Amphibia</taxon>
        <taxon>Batrachia</taxon>
        <taxon>Anura</taxon>
        <taxon>Neobatrachia</taxon>
        <taxon>Ranoidea</taxon>
        <taxon>Ranidae</taxon>
        <taxon>Aquarana</taxon>
    </lineage>
</organism>
<dbReference type="InterPro" id="IPR001304">
    <property type="entry name" value="C-type_lectin-like"/>
</dbReference>
<dbReference type="PROSITE" id="PS50041">
    <property type="entry name" value="C_TYPE_LECTIN_2"/>
    <property type="match status" value="1"/>
</dbReference>
<keyword evidence="1" id="KW-1015">Disulfide bond</keyword>
<dbReference type="PROSITE" id="PS00615">
    <property type="entry name" value="C_TYPE_LECTIN_1"/>
    <property type="match status" value="1"/>
</dbReference>
<dbReference type="PANTHER" id="PTHR22803">
    <property type="entry name" value="MANNOSE, PHOSPHOLIPASE, LECTIN RECEPTOR RELATED"/>
    <property type="match status" value="1"/>
</dbReference>
<evidence type="ECO:0000313" key="4">
    <source>
        <dbReference type="Proteomes" id="UP000228934"/>
    </source>
</evidence>
<dbReference type="SMART" id="SM00034">
    <property type="entry name" value="CLECT"/>
    <property type="match status" value="1"/>
</dbReference>
<reference evidence="4" key="1">
    <citation type="journal article" date="2017" name="Nat. Commun.">
        <title>The North American bullfrog draft genome provides insight into hormonal regulation of long noncoding RNA.</title>
        <authorList>
            <person name="Hammond S.A."/>
            <person name="Warren R.L."/>
            <person name="Vandervalk B.P."/>
            <person name="Kucuk E."/>
            <person name="Khan H."/>
            <person name="Gibb E.A."/>
            <person name="Pandoh P."/>
            <person name="Kirk H."/>
            <person name="Zhao Y."/>
            <person name="Jones M."/>
            <person name="Mungall A.J."/>
            <person name="Coope R."/>
            <person name="Pleasance S."/>
            <person name="Moore R.A."/>
            <person name="Holt R.A."/>
            <person name="Round J.M."/>
            <person name="Ohora S."/>
            <person name="Walle B.V."/>
            <person name="Veldhoen N."/>
            <person name="Helbing C.C."/>
            <person name="Birol I."/>
        </authorList>
    </citation>
    <scope>NUCLEOTIDE SEQUENCE [LARGE SCALE GENOMIC DNA]</scope>
</reference>
<keyword evidence="4" id="KW-1185">Reference proteome</keyword>
<dbReference type="SUPFAM" id="SSF56436">
    <property type="entry name" value="C-type lectin-like"/>
    <property type="match status" value="1"/>
</dbReference>
<dbReference type="Pfam" id="PF00059">
    <property type="entry name" value="Lectin_C"/>
    <property type="match status" value="1"/>
</dbReference>
<feature type="domain" description="C-type lectin" evidence="2">
    <location>
        <begin position="14"/>
        <end position="103"/>
    </location>
</feature>
<name>A0A2G9QM57_AQUCT</name>